<dbReference type="InterPro" id="IPR025961">
    <property type="entry name" value="Metal_resist"/>
</dbReference>
<protein>
    <submittedName>
        <fullName evidence="2">Heavy-metal resistance protein</fullName>
    </submittedName>
</protein>
<feature type="chain" id="PRO_5016670583" evidence="1">
    <location>
        <begin position="21"/>
        <end position="176"/>
    </location>
</feature>
<reference evidence="2 3" key="1">
    <citation type="submission" date="2018-07" db="EMBL/GenBank/DDBJ databases">
        <title>Genomic Encyclopedia of Type Strains, Phase IV (KMG-IV): sequencing the most valuable type-strain genomes for metagenomic binning, comparative biology and taxonomic classification.</title>
        <authorList>
            <person name="Goeker M."/>
        </authorList>
    </citation>
    <scope>NUCLEOTIDE SEQUENCE [LARGE SCALE GENOMIC DNA]</scope>
    <source>
        <strain evidence="2 3">DSM 14364</strain>
    </source>
</reference>
<proteinExistence type="predicted"/>
<gene>
    <name evidence="2" type="ORF">DES45_107133</name>
</gene>
<dbReference type="Proteomes" id="UP000254925">
    <property type="component" value="Unassembled WGS sequence"/>
</dbReference>
<evidence type="ECO:0000256" key="1">
    <source>
        <dbReference type="SAM" id="SignalP"/>
    </source>
</evidence>
<keyword evidence="1" id="KW-0732">Signal</keyword>
<dbReference type="Pfam" id="PF13801">
    <property type="entry name" value="Metal_resist"/>
    <property type="match status" value="1"/>
</dbReference>
<accession>A0A370HM08</accession>
<dbReference type="AlphaFoldDB" id="A0A370HM08"/>
<comment type="caution">
    <text evidence="2">The sequence shown here is derived from an EMBL/GenBank/DDBJ whole genome shotgun (WGS) entry which is preliminary data.</text>
</comment>
<dbReference type="EMBL" id="QQBB01000007">
    <property type="protein sequence ID" value="RDI57216.1"/>
    <property type="molecule type" value="Genomic_DNA"/>
</dbReference>
<dbReference type="RefSeq" id="WP_114771446.1">
    <property type="nucleotide sequence ID" value="NZ_QQBB01000007.1"/>
</dbReference>
<feature type="signal peptide" evidence="1">
    <location>
        <begin position="1"/>
        <end position="20"/>
    </location>
</feature>
<evidence type="ECO:0000313" key="3">
    <source>
        <dbReference type="Proteomes" id="UP000254925"/>
    </source>
</evidence>
<dbReference type="OrthoDB" id="7353511at2"/>
<keyword evidence="3" id="KW-1185">Reference proteome</keyword>
<organism evidence="2 3">
    <name type="scientific">Microvirga subterranea</name>
    <dbReference type="NCBI Taxonomy" id="186651"/>
    <lineage>
        <taxon>Bacteria</taxon>
        <taxon>Pseudomonadati</taxon>
        <taxon>Pseudomonadota</taxon>
        <taxon>Alphaproteobacteria</taxon>
        <taxon>Hyphomicrobiales</taxon>
        <taxon>Methylobacteriaceae</taxon>
        <taxon>Microvirga</taxon>
    </lineage>
</organism>
<name>A0A370HM08_9HYPH</name>
<sequence length="176" mass="19115">MIRTDLLALFLAASSVPALAQHHHAPAGSPYAGFERRAVKALSDQQVADLKAGRGMGYALPAELNGYPGPSHVLELGEKLGLTEAQRRRMQNYFDAMKAETIPIGERLIAQEAELERQFSGRTVTAATLTVATAEIGATQAALRAAHLKYHVATVEILTTEQVRRYGELRGYFGVQ</sequence>
<evidence type="ECO:0000313" key="2">
    <source>
        <dbReference type="EMBL" id="RDI57216.1"/>
    </source>
</evidence>
<dbReference type="Gene3D" id="1.20.120.1490">
    <property type="match status" value="1"/>
</dbReference>